<dbReference type="PANTHER" id="PTHR42718">
    <property type="entry name" value="MAJOR FACILITATOR SUPERFAMILY MULTIDRUG TRANSPORTER MFSC"/>
    <property type="match status" value="1"/>
</dbReference>
<evidence type="ECO:0000256" key="7">
    <source>
        <dbReference type="SAM" id="Phobius"/>
    </source>
</evidence>
<feature type="transmembrane region" description="Helical" evidence="7">
    <location>
        <begin position="309"/>
        <end position="332"/>
    </location>
</feature>
<feature type="domain" description="Major facilitator superfamily (MFS) profile" evidence="8">
    <location>
        <begin position="24"/>
        <end position="475"/>
    </location>
</feature>
<evidence type="ECO:0000256" key="5">
    <source>
        <dbReference type="ARBA" id="ARBA00023136"/>
    </source>
</evidence>
<evidence type="ECO:0000256" key="4">
    <source>
        <dbReference type="ARBA" id="ARBA00022989"/>
    </source>
</evidence>
<dbReference type="Pfam" id="PF07690">
    <property type="entry name" value="MFS_1"/>
    <property type="match status" value="1"/>
</dbReference>
<feature type="transmembrane region" description="Helical" evidence="7">
    <location>
        <begin position="239"/>
        <end position="257"/>
    </location>
</feature>
<feature type="transmembrane region" description="Helical" evidence="7">
    <location>
        <begin position="115"/>
        <end position="136"/>
    </location>
</feature>
<dbReference type="PANTHER" id="PTHR42718:SF9">
    <property type="entry name" value="MAJOR FACILITATOR SUPERFAMILY MULTIDRUG TRANSPORTER MFSC"/>
    <property type="match status" value="1"/>
</dbReference>
<dbReference type="Gene3D" id="1.20.1720.10">
    <property type="entry name" value="Multidrug resistance protein D"/>
    <property type="match status" value="1"/>
</dbReference>
<evidence type="ECO:0000313" key="10">
    <source>
        <dbReference type="Proteomes" id="UP001614394"/>
    </source>
</evidence>
<feature type="transmembrane region" description="Helical" evidence="7">
    <location>
        <begin position="278"/>
        <end position="303"/>
    </location>
</feature>
<feature type="transmembrane region" description="Helical" evidence="7">
    <location>
        <begin position="148"/>
        <end position="172"/>
    </location>
</feature>
<comment type="subcellular location">
    <subcellularLocation>
        <location evidence="1">Cell membrane</location>
        <topology evidence="1">Multi-pass membrane protein</topology>
    </subcellularLocation>
</comment>
<evidence type="ECO:0000256" key="3">
    <source>
        <dbReference type="ARBA" id="ARBA00022692"/>
    </source>
</evidence>
<dbReference type="Gene3D" id="1.20.1250.20">
    <property type="entry name" value="MFS general substrate transporter like domains"/>
    <property type="match status" value="1"/>
</dbReference>
<name>A0ABW8C7E0_9ACTN</name>
<comment type="caution">
    <text evidence="9">The sequence shown here is derived from an EMBL/GenBank/DDBJ whole genome shotgun (WGS) entry which is preliminary data.</text>
</comment>
<feature type="transmembrane region" description="Helical" evidence="7">
    <location>
        <begin position="90"/>
        <end position="109"/>
    </location>
</feature>
<dbReference type="RefSeq" id="WP_399649830.1">
    <property type="nucleotide sequence ID" value="NZ_JBITYG010000004.1"/>
</dbReference>
<accession>A0ABW8C7E0</accession>
<evidence type="ECO:0000256" key="1">
    <source>
        <dbReference type="ARBA" id="ARBA00004651"/>
    </source>
</evidence>
<dbReference type="InterPro" id="IPR020846">
    <property type="entry name" value="MFS_dom"/>
</dbReference>
<keyword evidence="5 7" id="KW-0472">Membrane</keyword>
<gene>
    <name evidence="9" type="ORF">ACIGXA_17615</name>
</gene>
<dbReference type="SUPFAM" id="SSF103473">
    <property type="entry name" value="MFS general substrate transporter"/>
    <property type="match status" value="1"/>
</dbReference>
<feature type="transmembrane region" description="Helical" evidence="7">
    <location>
        <begin position="368"/>
        <end position="385"/>
    </location>
</feature>
<organism evidence="9 10">
    <name type="scientific">Streptomyces fildesensis</name>
    <dbReference type="NCBI Taxonomy" id="375757"/>
    <lineage>
        <taxon>Bacteria</taxon>
        <taxon>Bacillati</taxon>
        <taxon>Actinomycetota</taxon>
        <taxon>Actinomycetes</taxon>
        <taxon>Kitasatosporales</taxon>
        <taxon>Streptomycetaceae</taxon>
        <taxon>Streptomyces</taxon>
    </lineage>
</organism>
<dbReference type="InterPro" id="IPR011701">
    <property type="entry name" value="MFS"/>
</dbReference>
<keyword evidence="4 7" id="KW-1133">Transmembrane helix</keyword>
<keyword evidence="10" id="KW-1185">Reference proteome</keyword>
<feature type="transmembrane region" description="Helical" evidence="7">
    <location>
        <begin position="178"/>
        <end position="194"/>
    </location>
</feature>
<feature type="transmembrane region" description="Helical" evidence="7">
    <location>
        <begin position="62"/>
        <end position="78"/>
    </location>
</feature>
<feature type="transmembrane region" description="Helical" evidence="7">
    <location>
        <begin position="215"/>
        <end position="233"/>
    </location>
</feature>
<dbReference type="PROSITE" id="PS50850">
    <property type="entry name" value="MFS"/>
    <property type="match status" value="1"/>
</dbReference>
<dbReference type="EMBL" id="JBITYG010000004">
    <property type="protein sequence ID" value="MFI9102338.1"/>
    <property type="molecule type" value="Genomic_DNA"/>
</dbReference>
<evidence type="ECO:0000256" key="6">
    <source>
        <dbReference type="ARBA" id="ARBA00023251"/>
    </source>
</evidence>
<dbReference type="Proteomes" id="UP001614394">
    <property type="component" value="Unassembled WGS sequence"/>
</dbReference>
<feature type="transmembrane region" description="Helical" evidence="7">
    <location>
        <begin position="344"/>
        <end position="362"/>
    </location>
</feature>
<dbReference type="PRINTS" id="PR01036">
    <property type="entry name" value="TCRTETB"/>
</dbReference>
<dbReference type="InterPro" id="IPR036259">
    <property type="entry name" value="MFS_trans_sf"/>
</dbReference>
<dbReference type="CDD" id="cd17321">
    <property type="entry name" value="MFS_MMR_MDR_like"/>
    <property type="match status" value="1"/>
</dbReference>
<evidence type="ECO:0000256" key="2">
    <source>
        <dbReference type="ARBA" id="ARBA00022448"/>
    </source>
</evidence>
<sequence length="485" mass="49308">MKIISTGQDAMAGPMVPTPSVRWALAGLSLSMLLSSLGTSVANVALPTLAEAFTASFQQVQWIVLAYLLAITTVIVSVGRLGDLIGRRRLLLGGILLFTAASVLCGLAPTLWSLIAARAAQGLGAAIMMALTMAFVGETVPKARTGSAMGLLGTMSAVGTALGPSLGGALIAGPGWRAIFLVNAPLGVLALFLAHRHLPVDRQRPRTDRAAFDRVGTLLLALTLAAYALAMTLGHGRFGSLNVGLLVAAAVGVGLFVRTESRAASPLIRLTMFRDPALSVSLAMSTLVSTVMMATLVVGPFYLARALGLHEALVGLVLSVGPLVAALTGVPAGRIADRFGAHRMTVLGLAAMTAGSLILSLTPAGLGIAGHLVPIVVITAGYAVFQTANNTAVMTDVPPDRRGVISGMLNLSRNLGLITGASVMGAVFALAAATNDITTAAPDAVATGMRITFAVAAALIVVALVIAVGGRGLARRNSPAEDPVS</sequence>
<evidence type="ECO:0000259" key="8">
    <source>
        <dbReference type="PROSITE" id="PS50850"/>
    </source>
</evidence>
<feature type="transmembrane region" description="Helical" evidence="7">
    <location>
        <begin position="445"/>
        <end position="468"/>
    </location>
</feature>
<protein>
    <submittedName>
        <fullName evidence="9">MFS transporter</fullName>
    </submittedName>
</protein>
<keyword evidence="6" id="KW-0046">Antibiotic resistance</keyword>
<reference evidence="9 10" key="1">
    <citation type="submission" date="2024-10" db="EMBL/GenBank/DDBJ databases">
        <title>The Natural Products Discovery Center: Release of the First 8490 Sequenced Strains for Exploring Actinobacteria Biosynthetic Diversity.</title>
        <authorList>
            <person name="Kalkreuter E."/>
            <person name="Kautsar S.A."/>
            <person name="Yang D."/>
            <person name="Bader C.D."/>
            <person name="Teijaro C.N."/>
            <person name="Fluegel L."/>
            <person name="Davis C.M."/>
            <person name="Simpson J.R."/>
            <person name="Lauterbach L."/>
            <person name="Steele A.D."/>
            <person name="Gui C."/>
            <person name="Meng S."/>
            <person name="Li G."/>
            <person name="Viehrig K."/>
            <person name="Ye F."/>
            <person name="Su P."/>
            <person name="Kiefer A.F."/>
            <person name="Nichols A."/>
            <person name="Cepeda A.J."/>
            <person name="Yan W."/>
            <person name="Fan B."/>
            <person name="Jiang Y."/>
            <person name="Adhikari A."/>
            <person name="Zheng C.-J."/>
            <person name="Schuster L."/>
            <person name="Cowan T.M."/>
            <person name="Smanski M.J."/>
            <person name="Chevrette M.G."/>
            <person name="De Carvalho L.P.S."/>
            <person name="Shen B."/>
        </authorList>
    </citation>
    <scope>NUCLEOTIDE SEQUENCE [LARGE SCALE GENOMIC DNA]</scope>
    <source>
        <strain evidence="9 10">NPDC053399</strain>
    </source>
</reference>
<keyword evidence="3 7" id="KW-0812">Transmembrane</keyword>
<keyword evidence="2" id="KW-0813">Transport</keyword>
<evidence type="ECO:0000313" key="9">
    <source>
        <dbReference type="EMBL" id="MFI9102338.1"/>
    </source>
</evidence>
<feature type="transmembrane region" description="Helical" evidence="7">
    <location>
        <begin position="415"/>
        <end position="433"/>
    </location>
</feature>
<proteinExistence type="predicted"/>